<dbReference type="EMBL" id="CALLCH030000012">
    <property type="protein sequence ID" value="CAI4214827.1"/>
    <property type="molecule type" value="Genomic_DNA"/>
</dbReference>
<evidence type="ECO:0000313" key="3">
    <source>
        <dbReference type="Proteomes" id="UP000838763"/>
    </source>
</evidence>
<protein>
    <submittedName>
        <fullName evidence="2">Uncharacterized protein</fullName>
    </submittedName>
</protein>
<proteinExistence type="predicted"/>
<dbReference type="OrthoDB" id="5278911at2759"/>
<reference evidence="2" key="1">
    <citation type="submission" date="2022-11" db="EMBL/GenBank/DDBJ databases">
        <authorList>
            <person name="Scott C."/>
            <person name="Bruce N."/>
        </authorList>
    </citation>
    <scope>NUCLEOTIDE SEQUENCE</scope>
</reference>
<evidence type="ECO:0000256" key="1">
    <source>
        <dbReference type="SAM" id="MobiDB-lite"/>
    </source>
</evidence>
<organism evidence="2 3">
    <name type="scientific">Parascedosporium putredinis</name>
    <dbReference type="NCBI Taxonomy" id="1442378"/>
    <lineage>
        <taxon>Eukaryota</taxon>
        <taxon>Fungi</taxon>
        <taxon>Dikarya</taxon>
        <taxon>Ascomycota</taxon>
        <taxon>Pezizomycotina</taxon>
        <taxon>Sordariomycetes</taxon>
        <taxon>Hypocreomycetidae</taxon>
        <taxon>Microascales</taxon>
        <taxon>Microascaceae</taxon>
        <taxon>Parascedosporium</taxon>
    </lineage>
</organism>
<feature type="region of interest" description="Disordered" evidence="1">
    <location>
        <begin position="1"/>
        <end position="49"/>
    </location>
</feature>
<evidence type="ECO:0000313" key="2">
    <source>
        <dbReference type="EMBL" id="CAI4214827.1"/>
    </source>
</evidence>
<dbReference type="Proteomes" id="UP000838763">
    <property type="component" value="Unassembled WGS sequence"/>
</dbReference>
<accession>A0A9P1H3T2</accession>
<dbReference type="AlphaFoldDB" id="A0A9P1H3T2"/>
<name>A0A9P1H3T2_9PEZI</name>
<sequence>MPKKRRHFPNTQSPTRNRSENRGVNELLANLRRQSSSSPRSDHSAIAAPSVPPVIREILQLPETPEPLPRFRDRADVTGEYSPADRSMIDVVLKHVAREWRTLGPLEDLGLWALPDRSRQVLVRYLEAYHGPDVGVSDLRAIFVPDGSVESGVFSENAYLTHLHVPSSALTASTFPSLISMLFPKAPDRQGLAALEEEPQDSWDSAELDFAMLSLSPAACSRADSPLLAIDPAIYQGQGAPGSSLGVLPSWRHLLQLAKKMPGVTHLSLAFWPEPSRTPNAKFASVVGPQGTSIHQSWYQLQYLDLTGCAAWFQALWRSEQTLLASDDSGEDTDGAAYMYLGVLTAYSLLNLETNSNIVSV</sequence>
<gene>
    <name evidence="2" type="ORF">PPNO1_LOCUS4555</name>
</gene>
<comment type="caution">
    <text evidence="2">The sequence shown here is derived from an EMBL/GenBank/DDBJ whole genome shotgun (WGS) entry which is preliminary data.</text>
</comment>
<keyword evidence="3" id="KW-1185">Reference proteome</keyword>